<keyword evidence="1" id="KW-0812">Transmembrane</keyword>
<feature type="transmembrane region" description="Helical" evidence="1">
    <location>
        <begin position="102"/>
        <end position="123"/>
    </location>
</feature>
<accession>A0ABT2QNT5</accession>
<feature type="transmembrane region" description="Helical" evidence="1">
    <location>
        <begin position="346"/>
        <end position="364"/>
    </location>
</feature>
<dbReference type="NCBIfam" id="NF047417">
    <property type="entry name" value="teichoic_AuxA"/>
    <property type="match status" value="1"/>
</dbReference>
<gene>
    <name evidence="2" type="ORF">N9R04_02685</name>
</gene>
<feature type="transmembrane region" description="Helical" evidence="1">
    <location>
        <begin position="159"/>
        <end position="180"/>
    </location>
</feature>
<dbReference type="InterPro" id="IPR036259">
    <property type="entry name" value="MFS_trans_sf"/>
</dbReference>
<feature type="transmembrane region" description="Helical" evidence="1">
    <location>
        <begin position="12"/>
        <end position="34"/>
    </location>
</feature>
<feature type="transmembrane region" description="Helical" evidence="1">
    <location>
        <begin position="67"/>
        <end position="95"/>
    </location>
</feature>
<keyword evidence="1" id="KW-1133">Transmembrane helix</keyword>
<feature type="transmembrane region" description="Helical" evidence="1">
    <location>
        <begin position="192"/>
        <end position="215"/>
    </location>
</feature>
<proteinExistence type="predicted"/>
<name>A0ABT2QNT5_9STAP</name>
<feature type="transmembrane region" description="Helical" evidence="1">
    <location>
        <begin position="403"/>
        <end position="425"/>
    </location>
</feature>
<feature type="transmembrane region" description="Helical" evidence="1">
    <location>
        <begin position="129"/>
        <end position="147"/>
    </location>
</feature>
<dbReference type="RefSeq" id="WP_262855001.1">
    <property type="nucleotide sequence ID" value="NZ_JAOPKZ010000004.1"/>
</dbReference>
<sequence>MSFLKKHAEIIYSYIIGLVAFLIGLIIFLNLSYIHSLNGKDKISLHIDDTWDFVNAFFAEILRVMSIFIGSFPVVSAILIILFGLLLIGIGTLLYRSTAYDYDISIFFLVIGILFFLITLVLMTQVYSFFAVVFVIPFVIHIGYIVYKDELDSHHRKYHYLWIIFAYGLAYLITQVVLYGRIDSNDIIPIDIISVNTFFLIMWLLGQMSIWNFLFLRRSLPLTKQELGEEEPELSRTQKDSVTSQTKERIKHLQDKTNEFTHNTRRSMDLEKMRNKKNQFVDKWKKRIDIQEDDVPNWMKRPKWLKTLYVELICGAIMLFFTLIEFNNRNSLFMSGKWDLSETQYVVEWITLLLLMFVMIAYIITTLTNYFKRQLYYLHLFIISGLFFKLITEFINIMIHGQLFSTFITPILFIMLIAVIVAFVIKLREPDKNNRSLK</sequence>
<feature type="transmembrane region" description="Helical" evidence="1">
    <location>
        <begin position="376"/>
        <end position="397"/>
    </location>
</feature>
<protein>
    <submittedName>
        <fullName evidence="2">Uncharacterized protein</fullName>
    </submittedName>
</protein>
<evidence type="ECO:0000313" key="3">
    <source>
        <dbReference type="Proteomes" id="UP001209553"/>
    </source>
</evidence>
<feature type="transmembrane region" description="Helical" evidence="1">
    <location>
        <begin position="308"/>
        <end position="326"/>
    </location>
</feature>
<dbReference type="SUPFAM" id="SSF103473">
    <property type="entry name" value="MFS general substrate transporter"/>
    <property type="match status" value="1"/>
</dbReference>
<dbReference type="EMBL" id="JAOPKZ010000004">
    <property type="protein sequence ID" value="MCU5745628.1"/>
    <property type="molecule type" value="Genomic_DNA"/>
</dbReference>
<dbReference type="Proteomes" id="UP001209553">
    <property type="component" value="Unassembled WGS sequence"/>
</dbReference>
<evidence type="ECO:0000256" key="1">
    <source>
        <dbReference type="SAM" id="Phobius"/>
    </source>
</evidence>
<evidence type="ECO:0000313" key="2">
    <source>
        <dbReference type="EMBL" id="MCU5745628.1"/>
    </source>
</evidence>
<keyword evidence="1" id="KW-0472">Membrane</keyword>
<comment type="caution">
    <text evidence="2">The sequence shown here is derived from an EMBL/GenBank/DDBJ whole genome shotgun (WGS) entry which is preliminary data.</text>
</comment>
<organism evidence="2 3">
    <name type="scientific">Staphylococcus marylandisciuri</name>
    <dbReference type="NCBI Taxonomy" id="2981529"/>
    <lineage>
        <taxon>Bacteria</taxon>
        <taxon>Bacillati</taxon>
        <taxon>Bacillota</taxon>
        <taxon>Bacilli</taxon>
        <taxon>Bacillales</taxon>
        <taxon>Staphylococcaceae</taxon>
        <taxon>Staphylococcus</taxon>
    </lineage>
</organism>
<reference evidence="2 3" key="1">
    <citation type="journal article" date="2023" name="Int. J. Syst. Evol. Microbiol.">
        <title>Streptococcus sciuri sp. nov., Staphylococcus marylandisciuri sp. nov. and Staphylococcus americanisciuri sp. nov., isolated from faeces of eastern grey squirrel (Sciurus carolinensis).</title>
        <authorList>
            <person name="Volokhov D.V."/>
            <person name="Zagorodnyaya T.A."/>
            <person name="Furtak V.A."/>
            <person name="Nattanmai G."/>
            <person name="Randall L."/>
            <person name="Jose S."/>
            <person name="Gao Y."/>
            <person name="Eisenberg T."/>
            <person name="Delmonte P."/>
            <person name="Blom J."/>
            <person name="Mitchell K.K."/>
        </authorList>
    </citation>
    <scope>NUCLEOTIDE SEQUENCE [LARGE SCALE GENOMIC DNA]</scope>
    <source>
        <strain evidence="2 3">SQ8-PEA</strain>
    </source>
</reference>
<keyword evidence="3" id="KW-1185">Reference proteome</keyword>